<dbReference type="EMBL" id="BMAO01038230">
    <property type="protein sequence ID" value="GFR23467.1"/>
    <property type="molecule type" value="Genomic_DNA"/>
</dbReference>
<comment type="caution">
    <text evidence="1">The sequence shown here is derived from an EMBL/GenBank/DDBJ whole genome shotgun (WGS) entry which is preliminary data.</text>
</comment>
<sequence>MMLRNCHEAKYAKVNCTMKEGIKEEFGCPVAVEFYNKITGGVDLPDQMANTYELDRKSYKRWKKSLEGVREAQHTVSARRGTGLPSKTSQILRNVVGHLQVTTKTRR</sequence>
<dbReference type="Proteomes" id="UP000887116">
    <property type="component" value="Unassembled WGS sequence"/>
</dbReference>
<keyword evidence="2" id="KW-1185">Reference proteome</keyword>
<dbReference type="OrthoDB" id="6152074at2759"/>
<name>A0A8X6LWR3_TRICU</name>
<organism evidence="1 2">
    <name type="scientific">Trichonephila clavata</name>
    <name type="common">Joro spider</name>
    <name type="synonym">Nephila clavata</name>
    <dbReference type="NCBI Taxonomy" id="2740835"/>
    <lineage>
        <taxon>Eukaryota</taxon>
        <taxon>Metazoa</taxon>
        <taxon>Ecdysozoa</taxon>
        <taxon>Arthropoda</taxon>
        <taxon>Chelicerata</taxon>
        <taxon>Arachnida</taxon>
        <taxon>Araneae</taxon>
        <taxon>Araneomorphae</taxon>
        <taxon>Entelegynae</taxon>
        <taxon>Araneoidea</taxon>
        <taxon>Nephilidae</taxon>
        <taxon>Trichonephila</taxon>
    </lineage>
</organism>
<evidence type="ECO:0000313" key="2">
    <source>
        <dbReference type="Proteomes" id="UP000887116"/>
    </source>
</evidence>
<dbReference type="AlphaFoldDB" id="A0A8X6LWR3"/>
<protein>
    <submittedName>
        <fullName evidence="1">Rho guanine nucleotide exchange factor 10-like protein</fullName>
    </submittedName>
</protein>
<reference evidence="1" key="1">
    <citation type="submission" date="2020-07" db="EMBL/GenBank/DDBJ databases">
        <title>Multicomponent nature underlies the extraordinary mechanical properties of spider dragline silk.</title>
        <authorList>
            <person name="Kono N."/>
            <person name="Nakamura H."/>
            <person name="Mori M."/>
            <person name="Yoshida Y."/>
            <person name="Ohtoshi R."/>
            <person name="Malay A.D."/>
            <person name="Moran D.A.P."/>
            <person name="Tomita M."/>
            <person name="Numata K."/>
            <person name="Arakawa K."/>
        </authorList>
    </citation>
    <scope>NUCLEOTIDE SEQUENCE</scope>
</reference>
<gene>
    <name evidence="1" type="primary">X975_25666</name>
    <name evidence="1" type="ORF">TNCT_735471</name>
</gene>
<proteinExistence type="predicted"/>
<accession>A0A8X6LWR3</accession>
<evidence type="ECO:0000313" key="1">
    <source>
        <dbReference type="EMBL" id="GFR23467.1"/>
    </source>
</evidence>